<organism evidence="3 4">
    <name type="scientific">Volvox reticuliferus</name>
    <dbReference type="NCBI Taxonomy" id="1737510"/>
    <lineage>
        <taxon>Eukaryota</taxon>
        <taxon>Viridiplantae</taxon>
        <taxon>Chlorophyta</taxon>
        <taxon>core chlorophytes</taxon>
        <taxon>Chlorophyceae</taxon>
        <taxon>CS clade</taxon>
        <taxon>Chlamydomonadales</taxon>
        <taxon>Volvocaceae</taxon>
        <taxon>Volvox</taxon>
    </lineage>
</organism>
<reference evidence="3" key="1">
    <citation type="journal article" date="2021" name="Proc. Natl. Acad. Sci. U.S.A.">
        <title>Three genomes in the algal genus Volvox reveal the fate of a haploid sex-determining region after a transition to homothallism.</title>
        <authorList>
            <person name="Yamamoto K."/>
            <person name="Hamaji T."/>
            <person name="Kawai-Toyooka H."/>
            <person name="Matsuzaki R."/>
            <person name="Takahashi F."/>
            <person name="Nishimura Y."/>
            <person name="Kawachi M."/>
            <person name="Noguchi H."/>
            <person name="Minakuchi Y."/>
            <person name="Umen J.G."/>
            <person name="Toyoda A."/>
            <person name="Nozaki H."/>
        </authorList>
    </citation>
    <scope>NUCLEOTIDE SEQUENCE</scope>
    <source>
        <strain evidence="3">NIES-3786</strain>
    </source>
</reference>
<evidence type="ECO:0000313" key="4">
    <source>
        <dbReference type="Proteomes" id="UP000747110"/>
    </source>
</evidence>
<dbReference type="InterPro" id="IPR036898">
    <property type="entry name" value="RNA_pol_Rpb7-like_N_sf"/>
</dbReference>
<keyword evidence="1" id="KW-0240">DNA-directed RNA polymerase</keyword>
<keyword evidence="4" id="KW-1185">Reference proteome</keyword>
<gene>
    <name evidence="3" type="ORF">Vretifemale_8725</name>
</gene>
<comment type="caution">
    <text evidence="3">The sequence shown here is derived from an EMBL/GenBank/DDBJ whole genome shotgun (WGS) entry which is preliminary data.</text>
</comment>
<keyword evidence="2" id="KW-0804">Transcription</keyword>
<dbReference type="EMBL" id="BNCP01000015">
    <property type="protein sequence ID" value="GIL79346.1"/>
    <property type="molecule type" value="Genomic_DNA"/>
</dbReference>
<evidence type="ECO:0000256" key="1">
    <source>
        <dbReference type="ARBA" id="ARBA00022478"/>
    </source>
</evidence>
<accession>A0A8J4FNH1</accession>
<proteinExistence type="predicted"/>
<dbReference type="GO" id="GO:0000428">
    <property type="term" value="C:DNA-directed RNA polymerase complex"/>
    <property type="evidence" value="ECO:0007669"/>
    <property type="project" value="UniProtKB-KW"/>
</dbReference>
<dbReference type="Proteomes" id="UP000747110">
    <property type="component" value="Unassembled WGS sequence"/>
</dbReference>
<evidence type="ECO:0000313" key="3">
    <source>
        <dbReference type="EMBL" id="GIL79346.1"/>
    </source>
</evidence>
<dbReference type="Gene3D" id="3.30.1490.120">
    <property type="entry name" value="RNA polymerase Rpb7-like, N-terminal domain"/>
    <property type="match status" value="1"/>
</dbReference>
<protein>
    <submittedName>
        <fullName evidence="3">Uncharacterized protein</fullName>
    </submittedName>
</protein>
<dbReference type="OrthoDB" id="10250504at2759"/>
<name>A0A8J4FNH1_9CHLO</name>
<evidence type="ECO:0000256" key="2">
    <source>
        <dbReference type="ARBA" id="ARBA00023163"/>
    </source>
</evidence>
<sequence length="100" mass="11686">MLMVFRAYLRMSEFPFSSNALYKARTHFAVELHPSTVENVTEGVKDQLNANLLRYVEEFEGVLLSYSNLEILTKKVRRDRRVFCIIPPPSPPTVMIYLIY</sequence>
<dbReference type="AlphaFoldDB" id="A0A8J4FNH1"/>